<keyword evidence="10" id="KW-1185">Reference proteome</keyword>
<organism evidence="9 10">
    <name type="scientific">Brachyspira suanatina</name>
    <dbReference type="NCBI Taxonomy" id="381802"/>
    <lineage>
        <taxon>Bacteria</taxon>
        <taxon>Pseudomonadati</taxon>
        <taxon>Spirochaetota</taxon>
        <taxon>Spirochaetia</taxon>
        <taxon>Brachyspirales</taxon>
        <taxon>Brachyspiraceae</taxon>
        <taxon>Brachyspira</taxon>
    </lineage>
</organism>
<dbReference type="PROSITE" id="PS51440">
    <property type="entry name" value="TIM_2"/>
    <property type="match status" value="1"/>
</dbReference>
<evidence type="ECO:0000256" key="8">
    <source>
        <dbReference type="RuleBase" id="RU363013"/>
    </source>
</evidence>
<evidence type="ECO:0000256" key="5">
    <source>
        <dbReference type="ARBA" id="ARBA00023152"/>
    </source>
</evidence>
<dbReference type="CDD" id="cd00311">
    <property type="entry name" value="TIM"/>
    <property type="match status" value="1"/>
</dbReference>
<keyword evidence="6 7" id="KW-0413">Isomerase</keyword>
<keyword evidence="5 7" id="KW-0324">Glycolysis</keyword>
<dbReference type="GO" id="GO:0006094">
    <property type="term" value="P:gluconeogenesis"/>
    <property type="evidence" value="ECO:0007669"/>
    <property type="project" value="UniProtKB-UniRule"/>
</dbReference>
<dbReference type="InterPro" id="IPR000652">
    <property type="entry name" value="Triosephosphate_isomerase"/>
</dbReference>
<keyword evidence="4 7" id="KW-0963">Cytoplasm</keyword>
<dbReference type="GO" id="GO:0004807">
    <property type="term" value="F:triose-phosphate isomerase activity"/>
    <property type="evidence" value="ECO:0007669"/>
    <property type="project" value="UniProtKB-UniRule"/>
</dbReference>
<dbReference type="EC" id="5.3.1.1" evidence="7 8"/>
<accession>A0A0G4K8Q9</accession>
<comment type="similarity">
    <text evidence="2 7 8">Belongs to the triosephosphate isomerase family.</text>
</comment>
<dbReference type="PANTHER" id="PTHR21139:SF42">
    <property type="entry name" value="TRIOSEPHOSPHATE ISOMERASE"/>
    <property type="match status" value="1"/>
</dbReference>
<feature type="binding site" evidence="7">
    <location>
        <position position="174"/>
    </location>
    <ligand>
        <name>substrate</name>
    </ligand>
</feature>
<dbReference type="UniPathway" id="UPA00138"/>
<gene>
    <name evidence="7 9" type="primary">tpiA</name>
    <name evidence="9" type="ORF">BRSU_1987</name>
</gene>
<dbReference type="HAMAP" id="MF_00147_B">
    <property type="entry name" value="TIM_B"/>
    <property type="match status" value="1"/>
</dbReference>
<dbReference type="Gene3D" id="3.20.20.70">
    <property type="entry name" value="Aldolase class I"/>
    <property type="match status" value="1"/>
</dbReference>
<dbReference type="EMBL" id="CVLB01000002">
    <property type="protein sequence ID" value="CRF34391.1"/>
    <property type="molecule type" value="Genomic_DNA"/>
</dbReference>
<comment type="catalytic activity">
    <reaction evidence="7 8">
        <text>D-glyceraldehyde 3-phosphate = dihydroxyacetone phosphate</text>
        <dbReference type="Rhea" id="RHEA:18585"/>
        <dbReference type="ChEBI" id="CHEBI:57642"/>
        <dbReference type="ChEBI" id="CHEBI:59776"/>
        <dbReference type="EC" id="5.3.1.1"/>
    </reaction>
</comment>
<dbReference type="GO" id="GO:0006096">
    <property type="term" value="P:glycolytic process"/>
    <property type="evidence" value="ECO:0007669"/>
    <property type="project" value="UniProtKB-UniRule"/>
</dbReference>
<protein>
    <recommendedName>
        <fullName evidence="7 8">Triosephosphate isomerase</fullName>
        <shortName evidence="7">TIM</shortName>
        <shortName evidence="7">TPI</shortName>
        <ecNumber evidence="7 8">5.3.1.1</ecNumber>
    </recommendedName>
    <alternativeName>
        <fullName evidence="7">Triose-phosphate isomerase</fullName>
    </alternativeName>
</protein>
<keyword evidence="3 7" id="KW-0312">Gluconeogenesis</keyword>
<comment type="pathway">
    <text evidence="7 8">Carbohydrate biosynthesis; gluconeogenesis.</text>
</comment>
<dbReference type="Pfam" id="PF00121">
    <property type="entry name" value="TIM"/>
    <property type="match status" value="1"/>
</dbReference>
<dbReference type="InterPro" id="IPR035990">
    <property type="entry name" value="TIM_sf"/>
</dbReference>
<feature type="binding site" evidence="7">
    <location>
        <begin position="10"/>
        <end position="12"/>
    </location>
    <ligand>
        <name>substrate</name>
    </ligand>
</feature>
<feature type="active site" description="Electrophile" evidence="7">
    <location>
        <position position="96"/>
    </location>
</feature>
<proteinExistence type="inferred from homology"/>
<comment type="function">
    <text evidence="7">Involved in the gluconeogenesis. Catalyzes stereospecifically the conversion of dihydroxyacetone phosphate (DHAP) to D-glyceraldehyde-3-phosphate (G3P).</text>
</comment>
<evidence type="ECO:0000256" key="6">
    <source>
        <dbReference type="ARBA" id="ARBA00023235"/>
    </source>
</evidence>
<evidence type="ECO:0000313" key="9">
    <source>
        <dbReference type="EMBL" id="CRF34391.1"/>
    </source>
</evidence>
<comment type="subunit">
    <text evidence="7 8">Homodimer.</text>
</comment>
<comment type="pathway">
    <text evidence="1 7 8">Carbohydrate degradation; glycolysis; D-glyceraldehyde 3-phosphate from glycerone phosphate: step 1/1.</text>
</comment>
<feature type="binding site" evidence="7">
    <location>
        <begin position="235"/>
        <end position="236"/>
    </location>
    <ligand>
        <name>substrate</name>
    </ligand>
</feature>
<comment type="subcellular location">
    <subcellularLocation>
        <location evidence="7 8">Cytoplasm</location>
    </subcellularLocation>
</comment>
<dbReference type="GO" id="GO:0046166">
    <property type="term" value="P:glyceraldehyde-3-phosphate biosynthetic process"/>
    <property type="evidence" value="ECO:0007669"/>
    <property type="project" value="TreeGrafter"/>
</dbReference>
<dbReference type="InterPro" id="IPR022896">
    <property type="entry name" value="TrioseP_Isoase_bac/euk"/>
</dbReference>
<evidence type="ECO:0000313" key="10">
    <source>
        <dbReference type="Proteomes" id="UP000043763"/>
    </source>
</evidence>
<evidence type="ECO:0000256" key="2">
    <source>
        <dbReference type="ARBA" id="ARBA00007422"/>
    </source>
</evidence>
<sequence length="253" mass="27614">MARKKLIAGNWKMNNSNKEALELVNSLKGLVKDVKDRDIMIAPTFTCLSDVHNAIKGTNIKLGAQNLYFEEKGAFTGQISADMLLAVGCEYVIIGHSECRDIFGEKDELINKKVKRALDKNLIPVLCVGEHLEEREKGITSDIVSTQTKEAFKGLSEAEAKKVVIAYEPVWAIGTGKTATPQDADDVHKTIRETLKSLYNDSVAEGMIILYGGSVNEKNADDLLNMPNIDGALVGGASLVADKFARIVNYVAK</sequence>
<evidence type="ECO:0000256" key="3">
    <source>
        <dbReference type="ARBA" id="ARBA00022432"/>
    </source>
</evidence>
<dbReference type="InterPro" id="IPR020861">
    <property type="entry name" value="Triosephosphate_isomerase_AS"/>
</dbReference>
<feature type="active site" description="Proton acceptor" evidence="7">
    <location>
        <position position="168"/>
    </location>
</feature>
<dbReference type="PROSITE" id="PS00171">
    <property type="entry name" value="TIM_1"/>
    <property type="match status" value="1"/>
</dbReference>
<feature type="binding site" evidence="7">
    <location>
        <position position="214"/>
    </location>
    <ligand>
        <name>substrate</name>
    </ligand>
</feature>
<evidence type="ECO:0000256" key="1">
    <source>
        <dbReference type="ARBA" id="ARBA00004680"/>
    </source>
</evidence>
<dbReference type="Proteomes" id="UP000043763">
    <property type="component" value="Unassembled WGS sequence"/>
</dbReference>
<dbReference type="SUPFAM" id="SSF51351">
    <property type="entry name" value="Triosephosphate isomerase (TIM)"/>
    <property type="match status" value="1"/>
</dbReference>
<dbReference type="PANTHER" id="PTHR21139">
    <property type="entry name" value="TRIOSEPHOSPHATE ISOMERASE"/>
    <property type="match status" value="1"/>
</dbReference>
<dbReference type="NCBIfam" id="TIGR00419">
    <property type="entry name" value="tim"/>
    <property type="match status" value="1"/>
</dbReference>
<name>A0A0G4K8Q9_9SPIR</name>
<dbReference type="RefSeq" id="WP_048595196.1">
    <property type="nucleotide sequence ID" value="NZ_CVLB01000002.1"/>
</dbReference>
<dbReference type="GO" id="GO:0019563">
    <property type="term" value="P:glycerol catabolic process"/>
    <property type="evidence" value="ECO:0007669"/>
    <property type="project" value="TreeGrafter"/>
</dbReference>
<dbReference type="OrthoDB" id="9809429at2"/>
<dbReference type="FunFam" id="3.20.20.70:FF:000016">
    <property type="entry name" value="Triosephosphate isomerase"/>
    <property type="match status" value="1"/>
</dbReference>
<dbReference type="InterPro" id="IPR013785">
    <property type="entry name" value="Aldolase_TIM"/>
</dbReference>
<reference evidence="10" key="1">
    <citation type="submission" date="2015-04" db="EMBL/GenBank/DDBJ databases">
        <authorList>
            <person name="Mushtaq Mamoona"/>
        </authorList>
    </citation>
    <scope>NUCLEOTIDE SEQUENCE [LARGE SCALE GENOMIC DNA]</scope>
    <source>
        <strain evidence="10">AN4859/03</strain>
    </source>
</reference>
<evidence type="ECO:0000256" key="4">
    <source>
        <dbReference type="ARBA" id="ARBA00022490"/>
    </source>
</evidence>
<evidence type="ECO:0000256" key="7">
    <source>
        <dbReference type="HAMAP-Rule" id="MF_00147"/>
    </source>
</evidence>
<dbReference type="AlphaFoldDB" id="A0A0G4K8Q9"/>
<dbReference type="UniPathway" id="UPA00109">
    <property type="reaction ID" value="UER00189"/>
</dbReference>
<dbReference type="GO" id="GO:0005829">
    <property type="term" value="C:cytosol"/>
    <property type="evidence" value="ECO:0007669"/>
    <property type="project" value="TreeGrafter"/>
</dbReference>